<feature type="compositionally biased region" description="Basic and acidic residues" evidence="1">
    <location>
        <begin position="72"/>
        <end position="82"/>
    </location>
</feature>
<accession>A0A6J4PEG9</accession>
<feature type="non-terminal residue" evidence="2">
    <location>
        <position position="282"/>
    </location>
</feature>
<feature type="region of interest" description="Disordered" evidence="1">
    <location>
        <begin position="1"/>
        <end position="135"/>
    </location>
</feature>
<gene>
    <name evidence="2" type="ORF">AVDCRST_MAG22-1843</name>
</gene>
<feature type="compositionally biased region" description="Basic residues" evidence="1">
    <location>
        <begin position="39"/>
        <end position="59"/>
    </location>
</feature>
<name>A0A6J4PEG9_9ACTN</name>
<protein>
    <submittedName>
        <fullName evidence="2">Uncharacterized protein</fullName>
    </submittedName>
</protein>
<reference evidence="2" key="1">
    <citation type="submission" date="2020-02" db="EMBL/GenBank/DDBJ databases">
        <authorList>
            <person name="Meier V. D."/>
        </authorList>
    </citation>
    <scope>NUCLEOTIDE SEQUENCE</scope>
    <source>
        <strain evidence="2">AVDCRST_MAG22</strain>
    </source>
</reference>
<dbReference type="AlphaFoldDB" id="A0A6J4PEG9"/>
<evidence type="ECO:0000256" key="1">
    <source>
        <dbReference type="SAM" id="MobiDB-lite"/>
    </source>
</evidence>
<proteinExistence type="predicted"/>
<feature type="compositionally biased region" description="Low complexity" evidence="1">
    <location>
        <begin position="1"/>
        <end position="30"/>
    </location>
</feature>
<sequence length="282" mass="30823">ERPGPARAGPSRGPAGAVCDAPGAGPPDGEAPGEGRAHLGGRARAVQRGHRRLLHHVQRERRADEPAPGSLSRRDARSVRDHGPHRRRELHELAGLPARPVGPRVLPDPGVRRDYSGRGGAGDLRRPAREPHPALAARRRRLRLYGPLAAGDLGPHGSHDLDHRLAHGRGPLPGQHGCRRPEHVAPVPALRRDGDALLGRLPPPRARHRPPHLSSLRHVSPQHSGPRLGRPRRPPARLRLLLPRLRRRGRHRLDELLGPHARRPRARSAGGPRLPPPGHLYV</sequence>
<feature type="region of interest" description="Disordered" evidence="1">
    <location>
        <begin position="155"/>
        <end position="282"/>
    </location>
</feature>
<feature type="non-terminal residue" evidence="2">
    <location>
        <position position="1"/>
    </location>
</feature>
<dbReference type="EMBL" id="CADCUV010000076">
    <property type="protein sequence ID" value="CAA9410625.1"/>
    <property type="molecule type" value="Genomic_DNA"/>
</dbReference>
<organism evidence="2">
    <name type="scientific">uncultured Rubrobacteraceae bacterium</name>
    <dbReference type="NCBI Taxonomy" id="349277"/>
    <lineage>
        <taxon>Bacteria</taxon>
        <taxon>Bacillati</taxon>
        <taxon>Actinomycetota</taxon>
        <taxon>Rubrobacteria</taxon>
        <taxon>Rubrobacterales</taxon>
        <taxon>Rubrobacteraceae</taxon>
        <taxon>environmental samples</taxon>
    </lineage>
</organism>
<feature type="compositionally biased region" description="Basic and acidic residues" evidence="1">
    <location>
        <begin position="123"/>
        <end position="132"/>
    </location>
</feature>
<evidence type="ECO:0000313" key="2">
    <source>
        <dbReference type="EMBL" id="CAA9410625.1"/>
    </source>
</evidence>
<feature type="compositionally biased region" description="Pro residues" evidence="1">
    <location>
        <begin position="273"/>
        <end position="282"/>
    </location>
</feature>